<evidence type="ECO:0000313" key="2">
    <source>
        <dbReference type="EMBL" id="GAP28421.1"/>
    </source>
</evidence>
<reference evidence="1 4" key="3">
    <citation type="submission" date="2016-10" db="EMBL/GenBank/DDBJ databases">
        <title>Genome sequence of Nocardia seriolae strain EM150506, isolated from Anguila japonica.</title>
        <authorList>
            <person name="Han H.-J."/>
        </authorList>
    </citation>
    <scope>NUCLEOTIDE SEQUENCE [LARGE SCALE GENOMIC DNA]</scope>
    <source>
        <strain evidence="1 4">EM150506</strain>
    </source>
</reference>
<name>A0A0B8N396_9NOCA</name>
<organism evidence="2 3">
    <name type="scientific">Nocardia seriolae</name>
    <dbReference type="NCBI Taxonomy" id="37332"/>
    <lineage>
        <taxon>Bacteria</taxon>
        <taxon>Bacillati</taxon>
        <taxon>Actinomycetota</taxon>
        <taxon>Actinomycetes</taxon>
        <taxon>Mycobacteriales</taxon>
        <taxon>Nocardiaceae</taxon>
        <taxon>Nocardia</taxon>
    </lineage>
</organism>
<keyword evidence="3" id="KW-1185">Reference proteome</keyword>
<gene>
    <name evidence="1" type="ORF">NS506_02354</name>
    <name evidence="2" type="ORF">NSK11_contig00036-0010</name>
</gene>
<dbReference type="Proteomes" id="UP000037179">
    <property type="component" value="Unassembled WGS sequence"/>
</dbReference>
<evidence type="ECO:0000313" key="3">
    <source>
        <dbReference type="Proteomes" id="UP000037179"/>
    </source>
</evidence>
<dbReference type="RefSeq" id="WP_143161208.1">
    <property type="nucleotide sequence ID" value="NZ_AP017900.1"/>
</dbReference>
<dbReference type="EMBL" id="CP017839">
    <property type="protein sequence ID" value="APA96420.1"/>
    <property type="molecule type" value="Genomic_DNA"/>
</dbReference>
<dbReference type="GeneID" id="93373090"/>
<dbReference type="KEGG" id="nsr:NS506_02354"/>
<dbReference type="AlphaFoldDB" id="A0A0B8N396"/>
<sequence length="78" mass="7997">MRANGRSIVPFTTGRPYAVAARIAKLRPNIAAVFLIGLNATESAAAQSITAATAGRLVISETGTLTAAAVTRLRAKST</sequence>
<reference evidence="3" key="1">
    <citation type="submission" date="2015-07" db="EMBL/GenBank/DDBJ databases">
        <title>Nocardia seriolae U-1 whole genome shotgun sequence.</title>
        <authorList>
            <person name="Imajoh M."/>
            <person name="Fukumoto Y."/>
            <person name="Sukeda M."/>
            <person name="Yamane J."/>
            <person name="Yamasaki K."/>
            <person name="Shimizu M."/>
            <person name="Ohnishi K."/>
            <person name="Oshima S."/>
        </authorList>
    </citation>
    <scope>NUCLEOTIDE SEQUENCE [LARGE SCALE GENOMIC DNA]</scope>
    <source>
        <strain evidence="3">U-1</strain>
    </source>
</reference>
<dbReference type="Proteomes" id="UP000180166">
    <property type="component" value="Chromosome"/>
</dbReference>
<proteinExistence type="predicted"/>
<protein>
    <submittedName>
        <fullName evidence="2">Uncharacterized protein</fullName>
    </submittedName>
</protein>
<evidence type="ECO:0000313" key="1">
    <source>
        <dbReference type="EMBL" id="APA96420.1"/>
    </source>
</evidence>
<evidence type="ECO:0000313" key="4">
    <source>
        <dbReference type="Proteomes" id="UP000180166"/>
    </source>
</evidence>
<accession>A0A0B8N396</accession>
<dbReference type="EMBL" id="BBYQ01000036">
    <property type="protein sequence ID" value="GAP28421.1"/>
    <property type="molecule type" value="Genomic_DNA"/>
</dbReference>
<reference evidence="2 3" key="2">
    <citation type="journal article" date="2016" name="Genome Announc.">
        <title>Draft Genome Sequence of Erythromycin- and Oxytetracycline-Sensitive Nocardia seriolae Strain U-1 (NBRC 110359).</title>
        <authorList>
            <person name="Imajoh M."/>
            <person name="Sukeda M."/>
            <person name="Shimizu M."/>
            <person name="Yamane J."/>
            <person name="Ohnishi K."/>
            <person name="Oshima S."/>
        </authorList>
    </citation>
    <scope>NUCLEOTIDE SEQUENCE [LARGE SCALE GENOMIC DNA]</scope>
    <source>
        <strain evidence="2 3">U-1</strain>
    </source>
</reference>